<dbReference type="InterPro" id="IPR027417">
    <property type="entry name" value="P-loop_NTPase"/>
</dbReference>
<proteinExistence type="inferred from homology"/>
<evidence type="ECO:0000259" key="9">
    <source>
        <dbReference type="PROSITE" id="PS50893"/>
    </source>
</evidence>
<keyword evidence="6 10" id="KW-0067">ATP-binding</keyword>
<dbReference type="GO" id="GO:0015087">
    <property type="term" value="F:cobalt ion transmembrane transporter activity"/>
    <property type="evidence" value="ECO:0007669"/>
    <property type="project" value="UniProtKB-ARBA"/>
</dbReference>
<organism evidence="10 11">
    <name type="scientific">Neobacillus notoginsengisoli</name>
    <dbReference type="NCBI Taxonomy" id="1578198"/>
    <lineage>
        <taxon>Bacteria</taxon>
        <taxon>Bacillati</taxon>
        <taxon>Bacillota</taxon>
        <taxon>Bacilli</taxon>
        <taxon>Bacillales</taxon>
        <taxon>Bacillaceae</taxon>
        <taxon>Neobacillus</taxon>
    </lineage>
</organism>
<evidence type="ECO:0000256" key="5">
    <source>
        <dbReference type="ARBA" id="ARBA00022741"/>
    </source>
</evidence>
<dbReference type="GO" id="GO:0016887">
    <property type="term" value="F:ATP hydrolysis activity"/>
    <property type="evidence" value="ECO:0007669"/>
    <property type="project" value="InterPro"/>
</dbReference>
<dbReference type="InterPro" id="IPR003593">
    <property type="entry name" value="AAA+_ATPase"/>
</dbReference>
<dbReference type="Gene3D" id="3.40.50.300">
    <property type="entry name" value="P-loop containing nucleotide triphosphate hydrolases"/>
    <property type="match status" value="1"/>
</dbReference>
<evidence type="ECO:0000256" key="2">
    <source>
        <dbReference type="ARBA" id="ARBA00005417"/>
    </source>
</evidence>
<keyword evidence="11" id="KW-1185">Reference proteome</keyword>
<keyword evidence="5" id="KW-0547">Nucleotide-binding</keyword>
<dbReference type="GO" id="GO:0042626">
    <property type="term" value="F:ATPase-coupled transmembrane transporter activity"/>
    <property type="evidence" value="ECO:0007669"/>
    <property type="project" value="TreeGrafter"/>
</dbReference>
<dbReference type="OrthoDB" id="9784332at2"/>
<evidence type="ECO:0000256" key="4">
    <source>
        <dbReference type="ARBA" id="ARBA00022475"/>
    </source>
</evidence>
<dbReference type="SMART" id="SM00382">
    <property type="entry name" value="AAA"/>
    <property type="match status" value="1"/>
</dbReference>
<evidence type="ECO:0000256" key="1">
    <source>
        <dbReference type="ARBA" id="ARBA00004202"/>
    </source>
</evidence>
<dbReference type="FunFam" id="3.40.50.300:FF:000224">
    <property type="entry name" value="Energy-coupling factor transporter ATP-binding protein EcfA"/>
    <property type="match status" value="1"/>
</dbReference>
<evidence type="ECO:0000313" key="11">
    <source>
        <dbReference type="Proteomes" id="UP000284416"/>
    </source>
</evidence>
<feature type="domain" description="ABC transporter" evidence="9">
    <location>
        <begin position="5"/>
        <end position="238"/>
    </location>
</feature>
<dbReference type="Pfam" id="PF00005">
    <property type="entry name" value="ABC_tran"/>
    <property type="match status" value="1"/>
</dbReference>
<gene>
    <name evidence="10" type="ORF">D1B31_20975</name>
</gene>
<evidence type="ECO:0000256" key="3">
    <source>
        <dbReference type="ARBA" id="ARBA00022448"/>
    </source>
</evidence>
<comment type="caution">
    <text evidence="10">The sequence shown here is derived from an EMBL/GenBank/DDBJ whole genome shotgun (WGS) entry which is preliminary data.</text>
</comment>
<evidence type="ECO:0000256" key="8">
    <source>
        <dbReference type="ARBA" id="ARBA00023136"/>
    </source>
</evidence>
<name>A0A417YIK2_9BACI</name>
<evidence type="ECO:0000313" key="10">
    <source>
        <dbReference type="EMBL" id="RHW32822.1"/>
    </source>
</evidence>
<dbReference type="GO" id="GO:0005524">
    <property type="term" value="F:ATP binding"/>
    <property type="evidence" value="ECO:0007669"/>
    <property type="project" value="UniProtKB-KW"/>
</dbReference>
<dbReference type="CDD" id="cd03225">
    <property type="entry name" value="ABC_cobalt_CbiO_domain1"/>
    <property type="match status" value="1"/>
</dbReference>
<dbReference type="AlphaFoldDB" id="A0A417YIK2"/>
<keyword evidence="3" id="KW-0813">Transport</keyword>
<dbReference type="EMBL" id="QWEG01000018">
    <property type="protein sequence ID" value="RHW32822.1"/>
    <property type="molecule type" value="Genomic_DNA"/>
</dbReference>
<sequence length="275" mass="30560">MKPILNTNGLVHEYKGGVVALKGIDLTIYDNDLISIIGQNGSGKSTLVKHFNGLLKPTEGTVTIDGESTTGKSVGYLSRKVGYVFQNPNHQFFSKTVKEELMVGPKNFKLSSEMAKERIDYVVDLLQINDILNDHPMTLDYTSKKIVSIASVLTSAPKIVIMDEPTGGLDEPGRQLLRKTIKLLHEQGHTVIIISHDMDFVAENTERVIVMAKGQILIDSNCEGAFRESEVLEKAWIEPPQITLLGKELGFDNEIILNVPDFVAKFKNQKVNHIF</sequence>
<keyword evidence="8" id="KW-0472">Membrane</keyword>
<dbReference type="PANTHER" id="PTHR43553">
    <property type="entry name" value="HEAVY METAL TRANSPORTER"/>
    <property type="match status" value="1"/>
</dbReference>
<dbReference type="GO" id="GO:0043190">
    <property type="term" value="C:ATP-binding cassette (ABC) transporter complex"/>
    <property type="evidence" value="ECO:0007669"/>
    <property type="project" value="TreeGrafter"/>
</dbReference>
<comment type="similarity">
    <text evidence="2">Belongs to the ABC transporter superfamily.</text>
</comment>
<comment type="subcellular location">
    <subcellularLocation>
        <location evidence="1">Cell membrane</location>
        <topology evidence="1">Peripheral membrane protein</topology>
    </subcellularLocation>
</comment>
<accession>A0A417YIK2</accession>
<dbReference type="SUPFAM" id="SSF52540">
    <property type="entry name" value="P-loop containing nucleoside triphosphate hydrolases"/>
    <property type="match status" value="1"/>
</dbReference>
<dbReference type="InterPro" id="IPR003439">
    <property type="entry name" value="ABC_transporter-like_ATP-bd"/>
</dbReference>
<dbReference type="RefSeq" id="WP_118924127.1">
    <property type="nucleotide sequence ID" value="NZ_QWEG01000018.1"/>
</dbReference>
<keyword evidence="7" id="KW-1278">Translocase</keyword>
<evidence type="ECO:0000256" key="6">
    <source>
        <dbReference type="ARBA" id="ARBA00022840"/>
    </source>
</evidence>
<protein>
    <submittedName>
        <fullName evidence="10">ABC transporter ATP-binding protein</fullName>
    </submittedName>
</protein>
<keyword evidence="4" id="KW-1003">Cell membrane</keyword>
<dbReference type="Proteomes" id="UP000284416">
    <property type="component" value="Unassembled WGS sequence"/>
</dbReference>
<dbReference type="InterPro" id="IPR015856">
    <property type="entry name" value="ABC_transpr_CbiO/EcfA_su"/>
</dbReference>
<reference evidence="10 11" key="1">
    <citation type="journal article" date="2017" name="Int. J. Syst. Evol. Microbiol.">
        <title>Bacillus notoginsengisoli sp. nov., a novel bacterium isolated from the rhizosphere of Panax notoginseng.</title>
        <authorList>
            <person name="Zhang M.Y."/>
            <person name="Cheng J."/>
            <person name="Cai Y."/>
            <person name="Zhang T.Y."/>
            <person name="Wu Y.Y."/>
            <person name="Manikprabhu D."/>
            <person name="Li W.J."/>
            <person name="Zhang Y.X."/>
        </authorList>
    </citation>
    <scope>NUCLEOTIDE SEQUENCE [LARGE SCALE GENOMIC DNA]</scope>
    <source>
        <strain evidence="10 11">JCM 30743</strain>
    </source>
</reference>
<dbReference type="PROSITE" id="PS50893">
    <property type="entry name" value="ABC_TRANSPORTER_2"/>
    <property type="match status" value="1"/>
</dbReference>
<dbReference type="PANTHER" id="PTHR43553:SF25">
    <property type="entry name" value="ABC-TYPE COBALT TRANSPORT SYSTEM, ATPASE COMPONENT"/>
    <property type="match status" value="1"/>
</dbReference>
<evidence type="ECO:0000256" key="7">
    <source>
        <dbReference type="ARBA" id="ARBA00022967"/>
    </source>
</evidence>
<dbReference type="InterPro" id="IPR050095">
    <property type="entry name" value="ECF_ABC_transporter_ATP-bd"/>
</dbReference>